<proteinExistence type="predicted"/>
<evidence type="ECO:0000256" key="1">
    <source>
        <dbReference type="ARBA" id="ARBA00004651"/>
    </source>
</evidence>
<keyword evidence="4 6" id="KW-1133">Transmembrane helix</keyword>
<dbReference type="InterPro" id="IPR001851">
    <property type="entry name" value="ABC_transp_permease"/>
</dbReference>
<accession>A0A150S2F4</accession>
<dbReference type="PANTHER" id="PTHR30482">
    <property type="entry name" value="HIGH-AFFINITY BRANCHED-CHAIN AMINO ACID TRANSPORT SYSTEM PERMEASE"/>
    <property type="match status" value="1"/>
</dbReference>
<feature type="transmembrane region" description="Helical" evidence="6">
    <location>
        <begin position="84"/>
        <end position="107"/>
    </location>
</feature>
<dbReference type="GO" id="GO:0005886">
    <property type="term" value="C:plasma membrane"/>
    <property type="evidence" value="ECO:0007669"/>
    <property type="project" value="UniProtKB-SubCell"/>
</dbReference>
<dbReference type="Pfam" id="PF02653">
    <property type="entry name" value="BPD_transp_2"/>
    <property type="match status" value="1"/>
</dbReference>
<evidence type="ECO:0000256" key="5">
    <source>
        <dbReference type="ARBA" id="ARBA00023136"/>
    </source>
</evidence>
<feature type="transmembrane region" description="Helical" evidence="6">
    <location>
        <begin position="290"/>
        <end position="310"/>
    </location>
</feature>
<evidence type="ECO:0000313" key="8">
    <source>
        <dbReference type="Proteomes" id="UP000075515"/>
    </source>
</evidence>
<feature type="transmembrane region" description="Helical" evidence="6">
    <location>
        <begin position="51"/>
        <end position="77"/>
    </location>
</feature>
<reference evidence="7 8" key="1">
    <citation type="submission" date="2014-02" db="EMBL/GenBank/DDBJ databases">
        <title>The small core and large imbalanced accessory genome model reveals a collaborative survival strategy of Sorangium cellulosum strains in nature.</title>
        <authorList>
            <person name="Han K."/>
            <person name="Peng R."/>
            <person name="Blom J."/>
            <person name="Li Y.-Z."/>
        </authorList>
    </citation>
    <scope>NUCLEOTIDE SEQUENCE [LARGE SCALE GENOMIC DNA]</scope>
    <source>
        <strain evidence="7 8">So0149</strain>
    </source>
</reference>
<comment type="subcellular location">
    <subcellularLocation>
        <location evidence="1">Cell membrane</location>
        <topology evidence="1">Multi-pass membrane protein</topology>
    </subcellularLocation>
</comment>
<dbReference type="PANTHER" id="PTHR30482:SF10">
    <property type="entry name" value="HIGH-AFFINITY BRANCHED-CHAIN AMINO ACID TRANSPORT PROTEIN BRAE"/>
    <property type="match status" value="1"/>
</dbReference>
<feature type="transmembrane region" description="Helical" evidence="6">
    <location>
        <begin position="249"/>
        <end position="270"/>
    </location>
</feature>
<dbReference type="AlphaFoldDB" id="A0A150S2F4"/>
<dbReference type="EMBL" id="JEMC01002544">
    <property type="protein sequence ID" value="KYF86653.1"/>
    <property type="molecule type" value="Genomic_DNA"/>
</dbReference>
<name>A0A150S2F4_SORCE</name>
<gene>
    <name evidence="7" type="ORF">BE18_37735</name>
</gene>
<evidence type="ECO:0000256" key="2">
    <source>
        <dbReference type="ARBA" id="ARBA00022475"/>
    </source>
</evidence>
<dbReference type="InterPro" id="IPR043428">
    <property type="entry name" value="LivM-like"/>
</dbReference>
<keyword evidence="5 6" id="KW-0472">Membrane</keyword>
<feature type="transmembrane region" description="Helical" evidence="6">
    <location>
        <begin position="159"/>
        <end position="179"/>
    </location>
</feature>
<comment type="caution">
    <text evidence="7">The sequence shown here is derived from an EMBL/GenBank/DDBJ whole genome shotgun (WGS) entry which is preliminary data.</text>
</comment>
<dbReference type="CDD" id="cd06581">
    <property type="entry name" value="TM_PBP1_LivM_like"/>
    <property type="match status" value="1"/>
</dbReference>
<organism evidence="7 8">
    <name type="scientific">Sorangium cellulosum</name>
    <name type="common">Polyangium cellulosum</name>
    <dbReference type="NCBI Taxonomy" id="56"/>
    <lineage>
        <taxon>Bacteria</taxon>
        <taxon>Pseudomonadati</taxon>
        <taxon>Myxococcota</taxon>
        <taxon>Polyangia</taxon>
        <taxon>Polyangiales</taxon>
        <taxon>Polyangiaceae</taxon>
        <taxon>Sorangium</taxon>
    </lineage>
</organism>
<protein>
    <submittedName>
        <fullName evidence="7">Inner-membrane translocator</fullName>
    </submittedName>
</protein>
<sequence>MNAHRRPAFWLTLLLVAALGALPLATRGDTLREAMFTLLMFVTLASSLNLLLGYTGYVNFGHIVFFGLGGYTGFYLLSQRGASLYLAMLAGGLAASALAGLLGLAILRLRGAYFALATIGINEAARAFVNNVSLFGGATGLSINFSVYGEYGGPSRALWLTYSLLLAVTVVVVAISLLVKSSRFGLGLLSIREDEDAALVMGVNAPRLKTLAYVLSAFFPGVAGTLYFFKNGNVEPGDAFRLHTSIETLVMVMLGGAGTALGPVLGAAAYDRLRSFLLTTPLFKDLHLAFAGGVLLLIVLFVPSGVVGWLRARLPRARGVLE</sequence>
<evidence type="ECO:0000256" key="3">
    <source>
        <dbReference type="ARBA" id="ARBA00022692"/>
    </source>
</evidence>
<keyword evidence="3 6" id="KW-0812">Transmembrane</keyword>
<dbReference type="Proteomes" id="UP000075515">
    <property type="component" value="Unassembled WGS sequence"/>
</dbReference>
<dbReference type="GO" id="GO:0015658">
    <property type="term" value="F:branched-chain amino acid transmembrane transporter activity"/>
    <property type="evidence" value="ECO:0007669"/>
    <property type="project" value="InterPro"/>
</dbReference>
<evidence type="ECO:0000256" key="4">
    <source>
        <dbReference type="ARBA" id="ARBA00022989"/>
    </source>
</evidence>
<feature type="transmembrane region" description="Helical" evidence="6">
    <location>
        <begin position="210"/>
        <end position="229"/>
    </location>
</feature>
<evidence type="ECO:0000256" key="6">
    <source>
        <dbReference type="SAM" id="Phobius"/>
    </source>
</evidence>
<feature type="transmembrane region" description="Helical" evidence="6">
    <location>
        <begin position="127"/>
        <end position="147"/>
    </location>
</feature>
<keyword evidence="2" id="KW-1003">Cell membrane</keyword>
<evidence type="ECO:0000313" key="7">
    <source>
        <dbReference type="EMBL" id="KYF86653.1"/>
    </source>
</evidence>